<comment type="caution">
    <text evidence="1">The sequence shown here is derived from an EMBL/GenBank/DDBJ whole genome shotgun (WGS) entry which is preliminary data.</text>
</comment>
<gene>
    <name evidence="1" type="ORF">EYC84_006612</name>
</gene>
<dbReference type="EMBL" id="VICG01000001">
    <property type="protein sequence ID" value="KAA8576501.1"/>
    <property type="molecule type" value="Genomic_DNA"/>
</dbReference>
<evidence type="ECO:0000313" key="1">
    <source>
        <dbReference type="EMBL" id="KAA8576501.1"/>
    </source>
</evidence>
<organism evidence="1 2">
    <name type="scientific">Monilinia fructicola</name>
    <name type="common">Brown rot fungus</name>
    <name type="synonym">Ciboria fructicola</name>
    <dbReference type="NCBI Taxonomy" id="38448"/>
    <lineage>
        <taxon>Eukaryota</taxon>
        <taxon>Fungi</taxon>
        <taxon>Dikarya</taxon>
        <taxon>Ascomycota</taxon>
        <taxon>Pezizomycotina</taxon>
        <taxon>Leotiomycetes</taxon>
        <taxon>Helotiales</taxon>
        <taxon>Sclerotiniaceae</taxon>
        <taxon>Monilinia</taxon>
    </lineage>
</organism>
<protein>
    <submittedName>
        <fullName evidence="1">Uncharacterized protein</fullName>
    </submittedName>
</protein>
<reference evidence="1 2" key="1">
    <citation type="submission" date="2019-06" db="EMBL/GenBank/DDBJ databases">
        <title>Genome Sequence of the Brown Rot Fungal Pathogen Monilinia fructicola.</title>
        <authorList>
            <person name="De Miccolis Angelini R.M."/>
            <person name="Landi L."/>
            <person name="Abate D."/>
            <person name="Pollastro S."/>
            <person name="Romanazzi G."/>
            <person name="Faretra F."/>
        </authorList>
    </citation>
    <scope>NUCLEOTIDE SEQUENCE [LARGE SCALE GENOMIC DNA]</scope>
    <source>
        <strain evidence="1 2">Mfrc123</strain>
    </source>
</reference>
<dbReference type="Proteomes" id="UP000322873">
    <property type="component" value="Unassembled WGS sequence"/>
</dbReference>
<keyword evidence="2" id="KW-1185">Reference proteome</keyword>
<dbReference type="AlphaFoldDB" id="A0A5M9K4G7"/>
<sequence length="73" mass="8321">MIVFFTVHDIQGLCFGPDFRPRSLCFMKSRDFYDPWQSNGISGSGKRNIAYVANEPEKCLKARSMVSALWVSI</sequence>
<evidence type="ECO:0000313" key="2">
    <source>
        <dbReference type="Proteomes" id="UP000322873"/>
    </source>
</evidence>
<proteinExistence type="predicted"/>
<accession>A0A5M9K4G7</accession>
<name>A0A5M9K4G7_MONFR</name>